<proteinExistence type="predicted"/>
<feature type="chain" id="PRO_5024391133" evidence="1">
    <location>
        <begin position="18"/>
        <end position="430"/>
    </location>
</feature>
<evidence type="ECO:0000256" key="1">
    <source>
        <dbReference type="SAM" id="SignalP"/>
    </source>
</evidence>
<keyword evidence="2" id="KW-1185">Reference proteome</keyword>
<dbReference type="AlphaFoldDB" id="A0A5S6QLZ3"/>
<sequence>MTFLICLIAVTATLVQASKEKCDSQSVADVLKLMNATYKKEPTLRFEEVLNKGMKEVSFYYRVRAAKAVTCRINNHRTTLVIATLGKTNCEKTQMRSYGESGRNCEFAGSDETVDCAWSGIEEGSLFTHGFWCVNSTKKSYSYPIPTRLCQSWRYEDSAAFRLPVPEEFRPWKTNMLAYLPPICHVRARSGQVECAKFNNENIDMFDEEPSDEYRHTDGRTGIRGRGLYSQLGKNKFMQFVILRHSDGLGHTVVERLPMNSGQLLLPLISADYVSAVKHQFLSLTNNSFCEQQQWSACLKKLVRVYNGDMWDGRNTDNAWMHLHSYLLLNAPMVADQGESYDYVWKDLDDVDEEKFKYVVQKTLPTELAEKVLAQTDNAEIKLAMLLKHGIVKAAINLGNCVSSLHPLVPMGLPVADFFGIMALSVFYFV</sequence>
<reference evidence="3" key="1">
    <citation type="submission" date="2019-12" db="UniProtKB">
        <authorList>
            <consortium name="WormBaseParasite"/>
        </authorList>
    </citation>
    <scope>IDENTIFICATION</scope>
</reference>
<name>A0A5S6QLZ3_TRIMR</name>
<dbReference type="Proteomes" id="UP000046395">
    <property type="component" value="Unassembled WGS sequence"/>
</dbReference>
<organism evidence="2 3">
    <name type="scientific">Trichuris muris</name>
    <name type="common">Mouse whipworm</name>
    <dbReference type="NCBI Taxonomy" id="70415"/>
    <lineage>
        <taxon>Eukaryota</taxon>
        <taxon>Metazoa</taxon>
        <taxon>Ecdysozoa</taxon>
        <taxon>Nematoda</taxon>
        <taxon>Enoplea</taxon>
        <taxon>Dorylaimia</taxon>
        <taxon>Trichinellida</taxon>
        <taxon>Trichuridae</taxon>
        <taxon>Trichuris</taxon>
    </lineage>
</organism>
<keyword evidence="1" id="KW-0732">Signal</keyword>
<dbReference type="STRING" id="70415.A0A5S6QLZ3"/>
<evidence type="ECO:0000313" key="3">
    <source>
        <dbReference type="WBParaSite" id="TMUE_2000008223.1"/>
    </source>
</evidence>
<protein>
    <submittedName>
        <fullName evidence="3">Uncharacterized protein</fullName>
    </submittedName>
</protein>
<dbReference type="WBParaSite" id="TMUE_2000008223.1">
    <property type="protein sequence ID" value="TMUE_2000008223.1"/>
    <property type="gene ID" value="WBGene00288888"/>
</dbReference>
<accession>A0A5S6QLZ3</accession>
<evidence type="ECO:0000313" key="2">
    <source>
        <dbReference type="Proteomes" id="UP000046395"/>
    </source>
</evidence>
<feature type="signal peptide" evidence="1">
    <location>
        <begin position="1"/>
        <end position="17"/>
    </location>
</feature>